<protein>
    <submittedName>
        <fullName evidence="1">Putative OsmC-like protein</fullName>
    </submittedName>
</protein>
<dbReference type="PANTHER" id="PTHR35368">
    <property type="entry name" value="HYDROPEROXIDE REDUCTASE"/>
    <property type="match status" value="1"/>
</dbReference>
<keyword evidence="2" id="KW-1185">Reference proteome</keyword>
<dbReference type="EMBL" id="JACHGB010000005">
    <property type="protein sequence ID" value="MBB5272617.1"/>
    <property type="molecule type" value="Genomic_DNA"/>
</dbReference>
<comment type="caution">
    <text evidence="1">The sequence shown here is derived from an EMBL/GenBank/DDBJ whole genome shotgun (WGS) entry which is preliminary data.</text>
</comment>
<evidence type="ECO:0000313" key="2">
    <source>
        <dbReference type="Proteomes" id="UP000532440"/>
    </source>
</evidence>
<proteinExistence type="predicted"/>
<evidence type="ECO:0000313" key="1">
    <source>
        <dbReference type="EMBL" id="MBB5272617.1"/>
    </source>
</evidence>
<dbReference type="Pfam" id="PF02566">
    <property type="entry name" value="OsmC"/>
    <property type="match status" value="1"/>
</dbReference>
<sequence length="144" mass="14750">MSTTLATASAGSRLSNEPGRALLAMRGQHLVTDSPPPLGGPNEAPNPVELLLAALAACATFVCERAAAEMGIALAGVSVTAAGDFDPRGVCGEPFDPRFQAIRLRLALDGVDAAQADALLHALRTRCPVYTTLARATGIEVSLA</sequence>
<dbReference type="Gene3D" id="3.30.300.20">
    <property type="match status" value="1"/>
</dbReference>
<dbReference type="Proteomes" id="UP000532440">
    <property type="component" value="Unassembled WGS sequence"/>
</dbReference>
<reference evidence="1 2" key="1">
    <citation type="submission" date="2020-08" db="EMBL/GenBank/DDBJ databases">
        <title>Genomic Encyclopedia of Type Strains, Phase IV (KMG-IV): sequencing the most valuable type-strain genomes for metagenomic binning, comparative biology and taxonomic classification.</title>
        <authorList>
            <person name="Goeker M."/>
        </authorList>
    </citation>
    <scope>NUCLEOTIDE SEQUENCE [LARGE SCALE GENOMIC DNA]</scope>
    <source>
        <strain evidence="1 2">DSM 29781</strain>
    </source>
</reference>
<name>A0A7W8HIR7_9BURK</name>
<accession>A0A7W8HIR7</accession>
<organism evidence="1 2">
    <name type="scientific">Quisquiliibacterium transsilvanicum</name>
    <dbReference type="NCBI Taxonomy" id="1549638"/>
    <lineage>
        <taxon>Bacteria</taxon>
        <taxon>Pseudomonadati</taxon>
        <taxon>Pseudomonadota</taxon>
        <taxon>Betaproteobacteria</taxon>
        <taxon>Burkholderiales</taxon>
        <taxon>Burkholderiaceae</taxon>
        <taxon>Quisquiliibacterium</taxon>
    </lineage>
</organism>
<dbReference type="InterPro" id="IPR003718">
    <property type="entry name" value="OsmC/Ohr_fam"/>
</dbReference>
<gene>
    <name evidence="1" type="ORF">HNQ70_002640</name>
</gene>
<dbReference type="InterPro" id="IPR052924">
    <property type="entry name" value="OsmC/Ohr_hydroprdx_reductase"/>
</dbReference>
<dbReference type="InterPro" id="IPR036102">
    <property type="entry name" value="OsmC/Ohrsf"/>
</dbReference>
<dbReference type="InterPro" id="IPR015946">
    <property type="entry name" value="KH_dom-like_a/b"/>
</dbReference>
<dbReference type="RefSeq" id="WP_183968314.1">
    <property type="nucleotide sequence ID" value="NZ_BAABEW010000012.1"/>
</dbReference>
<dbReference type="PANTHER" id="PTHR35368:SF1">
    <property type="entry name" value="HYDROPEROXIDE REDUCTASE"/>
    <property type="match status" value="1"/>
</dbReference>
<dbReference type="AlphaFoldDB" id="A0A7W8HIR7"/>
<dbReference type="SUPFAM" id="SSF82784">
    <property type="entry name" value="OsmC-like"/>
    <property type="match status" value="1"/>
</dbReference>